<dbReference type="GO" id="GO:0004523">
    <property type="term" value="F:RNA-DNA hybrid ribonuclease activity"/>
    <property type="evidence" value="ECO:0007669"/>
    <property type="project" value="UniProtKB-EC"/>
</dbReference>
<dbReference type="Gene3D" id="3.40.970.10">
    <property type="entry name" value="Ribonuclease H1, N-terminal domain"/>
    <property type="match status" value="2"/>
</dbReference>
<evidence type="ECO:0000256" key="8">
    <source>
        <dbReference type="ARBA" id="ARBA00022842"/>
    </source>
</evidence>
<comment type="similarity">
    <text evidence="2">Belongs to the RNase H family.</text>
</comment>
<keyword evidence="7" id="KW-0378">Hydrolase</keyword>
<evidence type="ECO:0000313" key="12">
    <source>
        <dbReference type="EMBL" id="KAF1765957.1"/>
    </source>
</evidence>
<dbReference type="CTD" id="9800112"/>
<dbReference type="EMBL" id="DS268424">
    <property type="protein sequence ID" value="EFO91507.1"/>
    <property type="molecule type" value="Genomic_DNA"/>
</dbReference>
<gene>
    <name evidence="11" type="ORF">CRE_11882</name>
    <name evidence="12" type="ORF">GCK72_005910</name>
</gene>
<evidence type="ECO:0000256" key="6">
    <source>
        <dbReference type="ARBA" id="ARBA00022759"/>
    </source>
</evidence>
<protein>
    <recommendedName>
        <fullName evidence="3">ribonuclease H</fullName>
        <ecNumber evidence="3">3.1.26.4</ecNumber>
    </recommendedName>
</protein>
<dbReference type="HOGENOM" id="CLU_142444_0_0_1"/>
<evidence type="ECO:0000256" key="4">
    <source>
        <dbReference type="ARBA" id="ARBA00022722"/>
    </source>
</evidence>
<dbReference type="RefSeq" id="XP_003108998.1">
    <property type="nucleotide sequence ID" value="XM_003108950.1"/>
</dbReference>
<dbReference type="KEGG" id="crq:GCK72_005910"/>
<dbReference type="EMBL" id="WUAV01000002">
    <property type="protein sequence ID" value="KAF1765957.1"/>
    <property type="molecule type" value="Genomic_DNA"/>
</dbReference>
<evidence type="ECO:0000256" key="2">
    <source>
        <dbReference type="ARBA" id="ARBA00005300"/>
    </source>
</evidence>
<feature type="region of interest" description="Disordered" evidence="9">
    <location>
        <begin position="121"/>
        <end position="162"/>
    </location>
</feature>
<evidence type="ECO:0000256" key="3">
    <source>
        <dbReference type="ARBA" id="ARBA00012180"/>
    </source>
</evidence>
<dbReference type="eggNOG" id="KOG3752">
    <property type="taxonomic scope" value="Eukaryota"/>
</dbReference>
<evidence type="ECO:0000313" key="13">
    <source>
        <dbReference type="Proteomes" id="UP000008281"/>
    </source>
</evidence>
<evidence type="ECO:0000256" key="7">
    <source>
        <dbReference type="ARBA" id="ARBA00022801"/>
    </source>
</evidence>
<dbReference type="OMA" id="AVAYFHK"/>
<dbReference type="InterPro" id="IPR037056">
    <property type="entry name" value="RNase_H1_N_sf"/>
</dbReference>
<dbReference type="GO" id="GO:0046872">
    <property type="term" value="F:metal ion binding"/>
    <property type="evidence" value="ECO:0007669"/>
    <property type="project" value="UniProtKB-KW"/>
</dbReference>
<proteinExistence type="inferred from homology"/>
<dbReference type="InterPro" id="IPR009027">
    <property type="entry name" value="Ribosomal_bL9/RNase_H1_N"/>
</dbReference>
<keyword evidence="5" id="KW-0479">Metal-binding</keyword>
<dbReference type="Proteomes" id="UP000008281">
    <property type="component" value="Unassembled WGS sequence"/>
</dbReference>
<dbReference type="SUPFAM" id="SSF55658">
    <property type="entry name" value="L9 N-domain-like"/>
    <property type="match status" value="2"/>
</dbReference>
<comment type="cofactor">
    <cofactor evidence="1">
        <name>Mg(2+)</name>
        <dbReference type="ChEBI" id="CHEBI:18420"/>
    </cofactor>
</comment>
<accession>E3M4A2</accession>
<evidence type="ECO:0000259" key="10">
    <source>
        <dbReference type="Pfam" id="PF01693"/>
    </source>
</evidence>
<keyword evidence="4" id="KW-0540">Nuclease</keyword>
<evidence type="ECO:0000313" key="14">
    <source>
        <dbReference type="Proteomes" id="UP000483820"/>
    </source>
</evidence>
<evidence type="ECO:0000313" key="11">
    <source>
        <dbReference type="EMBL" id="EFO91507.1"/>
    </source>
</evidence>
<reference evidence="12 14" key="2">
    <citation type="submission" date="2019-12" db="EMBL/GenBank/DDBJ databases">
        <title>Chromosome-level assembly of the Caenorhabditis remanei genome.</title>
        <authorList>
            <person name="Teterina A.A."/>
            <person name="Willis J.H."/>
            <person name="Phillips P.C."/>
        </authorList>
    </citation>
    <scope>NUCLEOTIDE SEQUENCE [LARGE SCALE GENOMIC DNA]</scope>
    <source>
        <strain evidence="12 14">PX506</strain>
        <tissue evidence="12">Whole organism</tissue>
    </source>
</reference>
<evidence type="ECO:0000256" key="9">
    <source>
        <dbReference type="SAM" id="MobiDB-lite"/>
    </source>
</evidence>
<reference evidence="11" key="1">
    <citation type="submission" date="2007-07" db="EMBL/GenBank/DDBJ databases">
        <title>PCAP assembly of the Caenorhabditis remanei genome.</title>
        <authorList>
            <consortium name="The Caenorhabditis remanei Sequencing Consortium"/>
            <person name="Wilson R.K."/>
        </authorList>
    </citation>
    <scope>NUCLEOTIDE SEQUENCE [LARGE SCALE GENOMIC DNA]</scope>
    <source>
        <strain evidence="11">PB4641</strain>
    </source>
</reference>
<organism evidence="13">
    <name type="scientific">Caenorhabditis remanei</name>
    <name type="common">Caenorhabditis vulgaris</name>
    <dbReference type="NCBI Taxonomy" id="31234"/>
    <lineage>
        <taxon>Eukaryota</taxon>
        <taxon>Metazoa</taxon>
        <taxon>Ecdysozoa</taxon>
        <taxon>Nematoda</taxon>
        <taxon>Chromadorea</taxon>
        <taxon>Rhabditida</taxon>
        <taxon>Rhabditina</taxon>
        <taxon>Rhabditomorpha</taxon>
        <taxon>Rhabditoidea</taxon>
        <taxon>Rhabditidae</taxon>
        <taxon>Peloderinae</taxon>
        <taxon>Caenorhabditis</taxon>
    </lineage>
</organism>
<evidence type="ECO:0000256" key="5">
    <source>
        <dbReference type="ARBA" id="ARBA00022723"/>
    </source>
</evidence>
<keyword evidence="6" id="KW-0255">Endonuclease</keyword>
<evidence type="ECO:0000256" key="1">
    <source>
        <dbReference type="ARBA" id="ARBA00001946"/>
    </source>
</evidence>
<dbReference type="AlphaFoldDB" id="E3M4A2"/>
<sequence length="162" mass="18977">MSKFYGVAHGFQRGVFTEWSEAKKQIDKFPQPVYKKFSTEEEAEKYVDDRKPKKVELSFPDDTHDTYYAVARGHTVGVFTDYKDVKEHIKDYPQPLHKKFSTLDEAVAYFHKLFDGKDVGKEAGKTEKVEKKSNTEKTEKTDKRETKRKADKEETVDKKKKK</sequence>
<name>E3M4A2_CAERE</name>
<dbReference type="InterPro" id="IPR011320">
    <property type="entry name" value="RNase_H1_N"/>
</dbReference>
<dbReference type="GeneID" id="9800112"/>
<dbReference type="EC" id="3.1.26.4" evidence="3"/>
<dbReference type="Proteomes" id="UP000483820">
    <property type="component" value="Chromosome II"/>
</dbReference>
<feature type="domain" description="Ribonuclease H1 N-terminal" evidence="10">
    <location>
        <begin position="3"/>
        <end position="46"/>
    </location>
</feature>
<keyword evidence="8" id="KW-0460">Magnesium</keyword>
<dbReference type="Pfam" id="PF01693">
    <property type="entry name" value="Cauli_VI"/>
    <property type="match status" value="2"/>
</dbReference>
<feature type="domain" description="Ribonuclease H1 N-terminal" evidence="10">
    <location>
        <begin position="67"/>
        <end position="109"/>
    </location>
</feature>
<dbReference type="STRING" id="31234.E3M4A2"/>
<dbReference type="FunFam" id="3.40.970.10:FF:000001">
    <property type="entry name" value="Ribonuclease H1"/>
    <property type="match status" value="2"/>
</dbReference>
<dbReference type="OrthoDB" id="2329734at2759"/>
<keyword evidence="13" id="KW-1185">Reference proteome</keyword>